<sequence>MRVGRRGRFVGLEMTRFHQPLRAVARFACIAALLCCCGFVPRGKHAGQTQANELEGVYVVGTLYKRGHNVVVVWENGVPKQLTDKKGYALAEAVSVCGGDVYVVGNVYDADRRHSKATVWKNGVPQVLETGEAASSRATAMVVSNGDVYVVGTVLQTRFKPRAALWKNGVLTWLTDENTPAEAKAVAVSDADVYVAGLVYGDTTMATLWKNGVPQSLPDGEDGSVDAIAVSDGTVYVTGTAFRDGTGTSAMLWCNGMPTDLGNEWYPDGINVDGANVHNECFPDGISVDGADVYITGWFLKYDYDKGADGHAVLWKAGEFRELSLLPGISYFFGPVMIVSDGHVYAAGQMDWRTAMVWKDGKTIPLSRPAGLTRYVPQFFDIFVK</sequence>
<keyword evidence="2" id="KW-1185">Reference proteome</keyword>
<dbReference type="SUPFAM" id="SSF50965">
    <property type="entry name" value="Galactose oxidase, central domain"/>
    <property type="match status" value="1"/>
</dbReference>
<dbReference type="Proteomes" id="UP000006008">
    <property type="component" value="Unassembled WGS sequence"/>
</dbReference>
<name>G5H5I5_9BACT</name>
<organism evidence="1 2">
    <name type="scientific">Alistipes indistinctus YIT 12060</name>
    <dbReference type="NCBI Taxonomy" id="742725"/>
    <lineage>
        <taxon>Bacteria</taxon>
        <taxon>Pseudomonadati</taxon>
        <taxon>Bacteroidota</taxon>
        <taxon>Bacteroidia</taxon>
        <taxon>Bacteroidales</taxon>
        <taxon>Rikenellaceae</taxon>
        <taxon>Alistipes</taxon>
    </lineage>
</organism>
<dbReference type="InterPro" id="IPR011043">
    <property type="entry name" value="Gal_Oxase/kelch_b-propeller"/>
</dbReference>
<evidence type="ECO:0000313" key="1">
    <source>
        <dbReference type="EMBL" id="EHB93424.1"/>
    </source>
</evidence>
<dbReference type="EMBL" id="ADLD01000003">
    <property type="protein sequence ID" value="EHB93424.1"/>
    <property type="molecule type" value="Genomic_DNA"/>
</dbReference>
<dbReference type="HOGENOM" id="CLU_793775_0_0_10"/>
<evidence type="ECO:0000313" key="2">
    <source>
        <dbReference type="Proteomes" id="UP000006008"/>
    </source>
</evidence>
<dbReference type="AlphaFoldDB" id="G5H5I5"/>
<reference evidence="1 2" key="1">
    <citation type="submission" date="2011-08" db="EMBL/GenBank/DDBJ databases">
        <title>The Genome Sequence of Alistipes indistinctus YIT 12060.</title>
        <authorList>
            <consortium name="The Broad Institute Genome Sequencing Platform"/>
            <person name="Earl A."/>
            <person name="Ward D."/>
            <person name="Feldgarden M."/>
            <person name="Gevers D."/>
            <person name="Morotomi M."/>
            <person name="Young S.K."/>
            <person name="Zeng Q."/>
            <person name="Gargeya S."/>
            <person name="Fitzgerald M."/>
            <person name="Haas B."/>
            <person name="Abouelleil A."/>
            <person name="Alvarado L."/>
            <person name="Arachchi H.M."/>
            <person name="Berlin A."/>
            <person name="Brown A."/>
            <person name="Chapman S.B."/>
            <person name="Chen Z."/>
            <person name="Dunbar C."/>
            <person name="Freedman E."/>
            <person name="Gearin G."/>
            <person name="Gellesch M."/>
            <person name="Goldberg J."/>
            <person name="Griggs A."/>
            <person name="Gujja S."/>
            <person name="Heiman D."/>
            <person name="Howarth C."/>
            <person name="Larson L."/>
            <person name="Lui A."/>
            <person name="MacDonald P.J.P."/>
            <person name="Montmayeur A."/>
            <person name="Murphy C."/>
            <person name="Neiman D."/>
            <person name="Pearson M."/>
            <person name="Priest M."/>
            <person name="Roberts A."/>
            <person name="Saif S."/>
            <person name="Shea T."/>
            <person name="Shenoy N."/>
            <person name="Sisk P."/>
            <person name="Stolte C."/>
            <person name="Sykes S."/>
            <person name="Wortman J."/>
            <person name="Nusbaum C."/>
            <person name="Birren B."/>
        </authorList>
    </citation>
    <scope>NUCLEOTIDE SEQUENCE [LARGE SCALE GENOMIC DNA]</scope>
    <source>
        <strain evidence="1 2">YIT 12060</strain>
    </source>
</reference>
<dbReference type="eggNOG" id="COG5563">
    <property type="taxonomic scope" value="Bacteria"/>
</dbReference>
<dbReference type="STRING" id="742725.HMPREF9450_00195"/>
<gene>
    <name evidence="1" type="ORF">HMPREF9450_00195</name>
</gene>
<accession>G5H5I5</accession>
<comment type="caution">
    <text evidence="1">The sequence shown here is derived from an EMBL/GenBank/DDBJ whole genome shotgun (WGS) entry which is preliminary data.</text>
</comment>
<proteinExistence type="predicted"/>
<dbReference type="PATRIC" id="fig|742725.3.peg.220"/>
<protein>
    <submittedName>
        <fullName evidence="1">Uncharacterized protein</fullName>
    </submittedName>
</protein>